<dbReference type="GO" id="GO:0016791">
    <property type="term" value="F:phosphatase activity"/>
    <property type="evidence" value="ECO:0007669"/>
    <property type="project" value="TreeGrafter"/>
</dbReference>
<evidence type="ECO:0000256" key="1">
    <source>
        <dbReference type="ARBA" id="ARBA00022801"/>
    </source>
</evidence>
<dbReference type="PANTHER" id="PTHR43156">
    <property type="entry name" value="STAGE II SPORULATION PROTEIN E-RELATED"/>
    <property type="match status" value="1"/>
</dbReference>
<dbReference type="PANTHER" id="PTHR43156:SF9">
    <property type="entry name" value="HAMP DOMAIN-CONTAINING PROTEIN"/>
    <property type="match status" value="1"/>
</dbReference>
<dbReference type="InterPro" id="IPR000014">
    <property type="entry name" value="PAS"/>
</dbReference>
<keyword evidence="1" id="KW-0378">Hydrolase</keyword>
<dbReference type="InterPro" id="IPR001932">
    <property type="entry name" value="PPM-type_phosphatase-like_dom"/>
</dbReference>
<dbReference type="Pfam" id="PF13581">
    <property type="entry name" value="HATPase_c_2"/>
    <property type="match status" value="1"/>
</dbReference>
<dbReference type="STRING" id="158190.SpiGrapes_2248"/>
<dbReference type="Pfam" id="PF07228">
    <property type="entry name" value="SpoIIE"/>
    <property type="match status" value="1"/>
</dbReference>
<dbReference type="InterPro" id="IPR036890">
    <property type="entry name" value="HATPase_C_sf"/>
</dbReference>
<dbReference type="HOGENOM" id="CLU_334912_0_0_12"/>
<dbReference type="SUPFAM" id="SSF55785">
    <property type="entry name" value="PYP-like sensor domain (PAS domain)"/>
    <property type="match status" value="1"/>
</dbReference>
<dbReference type="CDD" id="cd16936">
    <property type="entry name" value="HATPase_RsbW-like"/>
    <property type="match status" value="1"/>
</dbReference>
<protein>
    <submittedName>
        <fullName evidence="4">PAS domain S-box</fullName>
    </submittedName>
</protein>
<dbReference type="SUPFAM" id="SSF55781">
    <property type="entry name" value="GAF domain-like"/>
    <property type="match status" value="1"/>
</dbReference>
<dbReference type="CDD" id="cd00130">
    <property type="entry name" value="PAS"/>
    <property type="match status" value="1"/>
</dbReference>
<dbReference type="SUPFAM" id="SSF55874">
    <property type="entry name" value="ATPase domain of HSP90 chaperone/DNA topoisomerase II/histidine kinase"/>
    <property type="match status" value="1"/>
</dbReference>
<accession>G8QS26</accession>
<proteinExistence type="predicted"/>
<dbReference type="eggNOG" id="COG2203">
    <property type="taxonomic scope" value="Bacteria"/>
</dbReference>
<evidence type="ECO:0000313" key="5">
    <source>
        <dbReference type="Proteomes" id="UP000005632"/>
    </source>
</evidence>
<organism evidence="4 5">
    <name type="scientific">Sphaerochaeta pleomorpha (strain ATCC BAA-1885 / DSM 22778 / Grapes)</name>
    <dbReference type="NCBI Taxonomy" id="158190"/>
    <lineage>
        <taxon>Bacteria</taxon>
        <taxon>Pseudomonadati</taxon>
        <taxon>Spirochaetota</taxon>
        <taxon>Spirochaetia</taxon>
        <taxon>Spirochaetales</taxon>
        <taxon>Sphaerochaetaceae</taxon>
        <taxon>Sphaerochaeta</taxon>
    </lineage>
</organism>
<dbReference type="InterPro" id="IPR029016">
    <property type="entry name" value="GAF-like_dom_sf"/>
</dbReference>
<dbReference type="InterPro" id="IPR036457">
    <property type="entry name" value="PPM-type-like_dom_sf"/>
</dbReference>
<dbReference type="EMBL" id="CP003155">
    <property type="protein sequence ID" value="AEV30024.1"/>
    <property type="molecule type" value="Genomic_DNA"/>
</dbReference>
<dbReference type="SMART" id="SM00331">
    <property type="entry name" value="PP2C_SIG"/>
    <property type="match status" value="1"/>
</dbReference>
<dbReference type="SMART" id="SM00091">
    <property type="entry name" value="PAS"/>
    <property type="match status" value="1"/>
</dbReference>
<feature type="domain" description="PAS" evidence="2">
    <location>
        <begin position="155"/>
        <end position="222"/>
    </location>
</feature>
<dbReference type="Gene3D" id="3.30.450.20">
    <property type="entry name" value="PAS domain"/>
    <property type="match status" value="1"/>
</dbReference>
<evidence type="ECO:0000313" key="4">
    <source>
        <dbReference type="EMBL" id="AEV30024.1"/>
    </source>
</evidence>
<name>G8QS26_SPHPG</name>
<dbReference type="AlphaFoldDB" id="G8QS26"/>
<dbReference type="eggNOG" id="COG2172">
    <property type="taxonomic scope" value="Bacteria"/>
</dbReference>
<dbReference type="InterPro" id="IPR052016">
    <property type="entry name" value="Bact_Sigma-Reg"/>
</dbReference>
<dbReference type="NCBIfam" id="TIGR00229">
    <property type="entry name" value="sensory_box"/>
    <property type="match status" value="1"/>
</dbReference>
<gene>
    <name evidence="4" type="ordered locus">SpiGrapes_2248</name>
</gene>
<dbReference type="eggNOG" id="COG2208">
    <property type="taxonomic scope" value="Bacteria"/>
</dbReference>
<dbReference type="Gene3D" id="3.60.40.10">
    <property type="entry name" value="PPM-type phosphatase domain"/>
    <property type="match status" value="1"/>
</dbReference>
<feature type="domain" description="PPM-type phosphatase" evidence="3">
    <location>
        <begin position="483"/>
        <end position="707"/>
    </location>
</feature>
<evidence type="ECO:0000259" key="3">
    <source>
        <dbReference type="SMART" id="SM00331"/>
    </source>
</evidence>
<dbReference type="Gene3D" id="3.30.450.40">
    <property type="match status" value="1"/>
</dbReference>
<dbReference type="Gene3D" id="3.30.565.10">
    <property type="entry name" value="Histidine kinase-like ATPase, C-terminal domain"/>
    <property type="match status" value="1"/>
</dbReference>
<sequence>MTREEIDGISYRILLSIGDSLDLRKMLGKSLATYMEELCCTRGAVILIDKKESPMSPLSIAYSIPRNIEKNASFMQLMQNLLHYTIADDSITLSIDGDTGTYHLMSISSVGILILYTRYLPLDQKILQALRQLNHKLGTACEACLQNTKLQKSSQQFMEMANMLPGLIIELDQDYKVTFFNQRTQEIFKQIDSDDFHPQKIFDFFPKNEIEHVRQLLKFVESGEPLTSADIWMKNSRGQLFMVNLIISAIQYMGKVTGFRGIAVDISSRVKLEQDLTLRDKLLNSLALSTQELLKSKDFKQAIYHTFELFGNATNVDRICCYINCPDQEHNVKHVNRYSGWVSDRYLGESDISAPFTILGSAISNFMDILGSKKAVTAIISALKPGITRTLLEKEQIKSILMLPLFVKDTFYGFLSISDCTSERVWSDIEKDMYGLFSISISEAFERHQAENELQLLYQDIMEDLDTAQSIQNYILPPWFRLQKDLLFSSNYQPWAKIGGDLFDCIQLQENRYVIYIADISGHGVQAALTMTAVKSIFNMVIRSEQDLNSPSAVVTQLNGILSKRLFNNNYMTMCYCLVDLNAMTITSLNAGHPPLMVLNQKTSSITLLDKKGDIPLGWIEDHVYDESSVQILPFSYDDTVCLITDGVFECFNARNEQLGLSRFNEILKEEIQVSNCIMVPHDCFRIIDEEGYTTRNDDFTFVSFQALPQKEEQKPFYYELVSNLHAVDEASAACETYVLHSGGNELQAFKVRLIVSEFLSNIVQHGLEGKSNEIICLEISYGQEIIIIFRDNAIEWPLPLQEDSMDSFFDLLNNDSNTHGRGMQIIHSYTKEAVRRRAHSINETKFVLNYE</sequence>
<dbReference type="OrthoDB" id="353740at2"/>
<reference evidence="4 5" key="1">
    <citation type="submission" date="2011-11" db="EMBL/GenBank/DDBJ databases">
        <title>Complete sequence of Spirochaeta sp. grapes.</title>
        <authorList>
            <consortium name="US DOE Joint Genome Institute"/>
            <person name="Lucas S."/>
            <person name="Han J."/>
            <person name="Lapidus A."/>
            <person name="Cheng J.-F."/>
            <person name="Goodwin L."/>
            <person name="Pitluck S."/>
            <person name="Peters L."/>
            <person name="Ovchinnikova G."/>
            <person name="Munk A.C."/>
            <person name="Detter J.C."/>
            <person name="Han C."/>
            <person name="Tapia R."/>
            <person name="Land M."/>
            <person name="Hauser L."/>
            <person name="Kyrpides N."/>
            <person name="Ivanova N."/>
            <person name="Pagani I."/>
            <person name="Ritalahtilisa K."/>
            <person name="Loeffler F."/>
            <person name="Woyke T."/>
        </authorList>
    </citation>
    <scope>NUCLEOTIDE SEQUENCE [LARGE SCALE GENOMIC DNA]</scope>
    <source>
        <strain evidence="5">ATCC BAA-1885 / DSM 22778 / Grapes</strain>
    </source>
</reference>
<keyword evidence="5" id="KW-1185">Reference proteome</keyword>
<dbReference type="InterPro" id="IPR003594">
    <property type="entry name" value="HATPase_dom"/>
</dbReference>
<dbReference type="KEGG" id="sgp:SpiGrapes_2248"/>
<dbReference type="InterPro" id="IPR035965">
    <property type="entry name" value="PAS-like_dom_sf"/>
</dbReference>
<dbReference type="Proteomes" id="UP000005632">
    <property type="component" value="Chromosome"/>
</dbReference>
<dbReference type="RefSeq" id="WP_014270865.1">
    <property type="nucleotide sequence ID" value="NC_016633.1"/>
</dbReference>
<evidence type="ECO:0000259" key="2">
    <source>
        <dbReference type="SMART" id="SM00091"/>
    </source>
</evidence>